<protein>
    <recommendedName>
        <fullName evidence="3">FAD-binding PCMH-type domain-containing protein</fullName>
    </recommendedName>
</protein>
<evidence type="ECO:0000313" key="2">
    <source>
        <dbReference type="Proteomes" id="UP000290809"/>
    </source>
</evidence>
<accession>A0A430PXL1</accession>
<evidence type="ECO:0008006" key="3">
    <source>
        <dbReference type="Google" id="ProtNLM"/>
    </source>
</evidence>
<keyword evidence="2" id="KW-1185">Reference proteome</keyword>
<dbReference type="EMBL" id="QMKO01004396">
    <property type="protein sequence ID" value="RTG80201.1"/>
    <property type="molecule type" value="Genomic_DNA"/>
</dbReference>
<comment type="caution">
    <text evidence="1">The sequence shown here is derived from an EMBL/GenBank/DDBJ whole genome shotgun (WGS) entry which is preliminary data.</text>
</comment>
<organism evidence="1 2">
    <name type="scientific">Schistosoma bovis</name>
    <name type="common">Blood fluke</name>
    <dbReference type="NCBI Taxonomy" id="6184"/>
    <lineage>
        <taxon>Eukaryota</taxon>
        <taxon>Metazoa</taxon>
        <taxon>Spiralia</taxon>
        <taxon>Lophotrochozoa</taxon>
        <taxon>Platyhelminthes</taxon>
        <taxon>Trematoda</taxon>
        <taxon>Digenea</taxon>
        <taxon>Strigeidida</taxon>
        <taxon>Schistosomatoidea</taxon>
        <taxon>Schistosomatidae</taxon>
        <taxon>Schistosoma</taxon>
    </lineage>
</organism>
<proteinExistence type="predicted"/>
<dbReference type="AlphaFoldDB" id="A0A430PXL1"/>
<dbReference type="Proteomes" id="UP000290809">
    <property type="component" value="Unassembled WGS sequence"/>
</dbReference>
<sequence length="371" mass="42396">MKLIIRAYSHLSSSSSSSSSSFSSLSSYNLYDTNNTVFIDLSDLSDSPRIEFINKKCPINGNELNGLKLLSCVTMNELINYQINHNIEINQFIDSYSINNTIIGTILSTQSNLYNPYNDLINEIISIRIINCHGDLIEYLNQNEILAAISNLGLLGVVYDITLRYTPITLTKVSNLHLFCRTISIKPSNLDSNQLNTNDNNNTVADTAVVDDDNDVVDDDDDNIDGSVDLKNWNIEEDELLLRTTKRCSQNNYDDHITREIRNNNHSNNNGNNNDPSICYDSDPQQFVYLLDQVFGPFSEEFIEQPENTPKLLKRAHHYLKCKYCPHPTIIQYTPWALNSFGKFNEPLRILKFTMETDFELNRFTLVSDML</sequence>
<dbReference type="STRING" id="6184.A0A430PXL1"/>
<gene>
    <name evidence="1" type="ORF">DC041_0005390</name>
</gene>
<evidence type="ECO:0000313" key="1">
    <source>
        <dbReference type="EMBL" id="RTG80201.1"/>
    </source>
</evidence>
<reference evidence="1 2" key="1">
    <citation type="journal article" date="2019" name="PLoS Pathog.">
        <title>Genome sequence of the bovine parasite Schistosoma bovis Tanzania.</title>
        <authorList>
            <person name="Oey H."/>
            <person name="Zakrzewski M."/>
            <person name="Gobert G."/>
            <person name="Gravermann K."/>
            <person name="Stoye J."/>
            <person name="Jones M."/>
            <person name="Mcmanus D."/>
            <person name="Krause L."/>
        </authorList>
    </citation>
    <scope>NUCLEOTIDE SEQUENCE [LARGE SCALE GENOMIC DNA]</scope>
    <source>
        <strain evidence="1 2">TAN1997</strain>
    </source>
</reference>
<name>A0A430PXL1_SCHBO</name>